<evidence type="ECO:0000313" key="11">
    <source>
        <dbReference type="Proteomes" id="UP000774750"/>
    </source>
</evidence>
<dbReference type="EMBL" id="JACJKY010000011">
    <property type="protein sequence ID" value="MBM6921105.1"/>
    <property type="molecule type" value="Genomic_DNA"/>
</dbReference>
<comment type="cofactor">
    <cofactor evidence="2">
        <name>Mg(2+)</name>
        <dbReference type="ChEBI" id="CHEBI:18420"/>
    </cofactor>
</comment>
<keyword evidence="7" id="KW-0479">Metal-binding</keyword>
<dbReference type="PANTHER" id="PTHR34448:SF3">
    <property type="entry name" value="AMINOPEPTIDASE AMPS"/>
    <property type="match status" value="1"/>
</dbReference>
<name>A0A938X8K4_9FIRM</name>
<organism evidence="10 11">
    <name type="scientific">Merdimmobilis hominis</name>
    <dbReference type="NCBI Taxonomy" id="2897707"/>
    <lineage>
        <taxon>Bacteria</taxon>
        <taxon>Bacillati</taxon>
        <taxon>Bacillota</taxon>
        <taxon>Clostridia</taxon>
        <taxon>Eubacteriales</taxon>
        <taxon>Oscillospiraceae</taxon>
        <taxon>Merdimmobilis</taxon>
    </lineage>
</organism>
<keyword evidence="6" id="KW-0645">Protease</keyword>
<evidence type="ECO:0000256" key="4">
    <source>
        <dbReference type="ARBA" id="ARBA00008236"/>
    </source>
</evidence>
<evidence type="ECO:0000313" key="10">
    <source>
        <dbReference type="EMBL" id="MBM6921105.1"/>
    </source>
</evidence>
<accession>A0A938X8K4</accession>
<evidence type="ECO:0000256" key="3">
    <source>
        <dbReference type="ARBA" id="ARBA00001947"/>
    </source>
</evidence>
<dbReference type="PRINTS" id="PR00919">
    <property type="entry name" value="THERMOPTASE"/>
</dbReference>
<keyword evidence="5 10" id="KW-0031">Aminopeptidase</keyword>
<comment type="similarity">
    <text evidence="4">Belongs to the peptidase M29 family.</text>
</comment>
<dbReference type="GO" id="GO:0008237">
    <property type="term" value="F:metallopeptidase activity"/>
    <property type="evidence" value="ECO:0007669"/>
    <property type="project" value="UniProtKB-KW"/>
</dbReference>
<comment type="cofactor">
    <cofactor evidence="3">
        <name>Zn(2+)</name>
        <dbReference type="ChEBI" id="CHEBI:29105"/>
    </cofactor>
</comment>
<proteinExistence type="inferred from homology"/>
<dbReference type="GO" id="GO:0004177">
    <property type="term" value="F:aminopeptidase activity"/>
    <property type="evidence" value="ECO:0007669"/>
    <property type="project" value="UniProtKB-KW"/>
</dbReference>
<evidence type="ECO:0000256" key="1">
    <source>
        <dbReference type="ARBA" id="ARBA00001941"/>
    </source>
</evidence>
<comment type="cofactor">
    <cofactor evidence="1">
        <name>Co(2+)</name>
        <dbReference type="ChEBI" id="CHEBI:48828"/>
    </cofactor>
</comment>
<gene>
    <name evidence="10" type="ORF">H6A12_08060</name>
</gene>
<dbReference type="PANTHER" id="PTHR34448">
    <property type="entry name" value="AMINOPEPTIDASE"/>
    <property type="match status" value="1"/>
</dbReference>
<dbReference type="GO" id="GO:0006508">
    <property type="term" value="P:proteolysis"/>
    <property type="evidence" value="ECO:0007669"/>
    <property type="project" value="UniProtKB-KW"/>
</dbReference>
<dbReference type="InterPro" id="IPR035097">
    <property type="entry name" value="M29_N-terminal"/>
</dbReference>
<reference evidence="10" key="1">
    <citation type="submission" date="2020-08" db="EMBL/GenBank/DDBJ databases">
        <authorList>
            <person name="Cejkova D."/>
            <person name="Kubasova T."/>
            <person name="Jahodarova E."/>
            <person name="Rychlik I."/>
        </authorList>
    </citation>
    <scope>NUCLEOTIDE SEQUENCE</scope>
    <source>
        <strain evidence="10">An559</strain>
    </source>
</reference>
<dbReference type="InterPro" id="IPR000787">
    <property type="entry name" value="Peptidase_M29"/>
</dbReference>
<dbReference type="Gene3D" id="3.40.1830.10">
    <property type="entry name" value="Thermophilic metalloprotease (M29)"/>
    <property type="match status" value="1"/>
</dbReference>
<comment type="caution">
    <text evidence="10">The sequence shown here is derived from an EMBL/GenBank/DDBJ whole genome shotgun (WGS) entry which is preliminary data.</text>
</comment>
<evidence type="ECO:0000256" key="9">
    <source>
        <dbReference type="ARBA" id="ARBA00023049"/>
    </source>
</evidence>
<dbReference type="SUPFAM" id="SSF144052">
    <property type="entry name" value="Thermophilic metalloprotease-like"/>
    <property type="match status" value="1"/>
</dbReference>
<dbReference type="InterPro" id="IPR052170">
    <property type="entry name" value="M29_Exopeptidase"/>
</dbReference>
<evidence type="ECO:0000256" key="6">
    <source>
        <dbReference type="ARBA" id="ARBA00022670"/>
    </source>
</evidence>
<keyword evidence="11" id="KW-1185">Reference proteome</keyword>
<sequence>MNMSEKQQKYAELLVKLGVNVQKDQELVIRCAADVAPFARLVAKAAYDCGAREVIVHFRDDQLSRLRYEYAPMEVFEKIPAWEAESMNYYAARGAAFLSIVSEDPEALKGVDSKKMMARTIAAHEAFRGYYDRMDKNELQWCVAAVPSVEWAVRVFPDKSADEAVEALWEAIFAATRVEENGEELWQKHGELLAKRCALLNEKQFVSLRYQNSLGTDFTVGLVENHVWAGGSDKTVQGVPFFANMPTEEVFTMPHCEKAEGVLKSALPLSHQGSMIKNFTLHFHEGKVVDCHAEEGEETLRMILDTDEGSKRLGEVALVPYDSSISNTGILFLETLFDENASCHFALGQCYPNNMKGGEFMEKEELRSRGGNNAKNHVDFMVGTADLTITGIDKDGNETLIFENGNWAL</sequence>
<keyword evidence="8" id="KW-0378">Hydrolase</keyword>
<evidence type="ECO:0000256" key="5">
    <source>
        <dbReference type="ARBA" id="ARBA00022438"/>
    </source>
</evidence>
<dbReference type="Proteomes" id="UP000774750">
    <property type="component" value="Unassembled WGS sequence"/>
</dbReference>
<evidence type="ECO:0000256" key="7">
    <source>
        <dbReference type="ARBA" id="ARBA00022723"/>
    </source>
</evidence>
<protein>
    <submittedName>
        <fullName evidence="10">Aminopeptidase</fullName>
    </submittedName>
</protein>
<dbReference type="RefSeq" id="WP_204446688.1">
    <property type="nucleotide sequence ID" value="NZ_JACJKY010000011.1"/>
</dbReference>
<dbReference type="GO" id="GO:0046872">
    <property type="term" value="F:metal ion binding"/>
    <property type="evidence" value="ECO:0007669"/>
    <property type="project" value="UniProtKB-KW"/>
</dbReference>
<reference evidence="10" key="2">
    <citation type="journal article" date="2021" name="Sci. Rep.">
        <title>The distribution of antibiotic resistance genes in chicken gut microbiota commensals.</title>
        <authorList>
            <person name="Juricova H."/>
            <person name="Matiasovicova J."/>
            <person name="Kubasova T."/>
            <person name="Cejkova D."/>
            <person name="Rychlik I."/>
        </authorList>
    </citation>
    <scope>NUCLEOTIDE SEQUENCE</scope>
    <source>
        <strain evidence="10">An559</strain>
    </source>
</reference>
<dbReference type="AlphaFoldDB" id="A0A938X8K4"/>
<keyword evidence="9" id="KW-0482">Metalloprotease</keyword>
<evidence type="ECO:0000256" key="2">
    <source>
        <dbReference type="ARBA" id="ARBA00001946"/>
    </source>
</evidence>
<dbReference type="Pfam" id="PF02073">
    <property type="entry name" value="Peptidase_M29"/>
    <property type="match status" value="1"/>
</dbReference>
<evidence type="ECO:0000256" key="8">
    <source>
        <dbReference type="ARBA" id="ARBA00022801"/>
    </source>
</evidence>